<protein>
    <submittedName>
        <fullName evidence="2">DUF1435 domain-containing protein</fullName>
    </submittedName>
</protein>
<feature type="transmembrane region" description="Helical" evidence="1">
    <location>
        <begin position="21"/>
        <end position="37"/>
    </location>
</feature>
<accession>A0ABY6JC73</accession>
<proteinExistence type="predicted"/>
<feature type="transmembrane region" description="Helical" evidence="1">
    <location>
        <begin position="43"/>
        <end position="61"/>
    </location>
</feature>
<name>A0ABY6JC73_9ENTR</name>
<keyword evidence="3" id="KW-1185">Reference proteome</keyword>
<evidence type="ECO:0000256" key="1">
    <source>
        <dbReference type="SAM" id="Phobius"/>
    </source>
</evidence>
<dbReference type="InterPro" id="IPR009885">
    <property type="entry name" value="DUF1435"/>
</dbReference>
<dbReference type="RefSeq" id="WP_264384824.1">
    <property type="nucleotide sequence ID" value="NZ_CP074352.1"/>
</dbReference>
<gene>
    <name evidence="2" type="ORF">KFZ77_16605</name>
</gene>
<feature type="transmembrane region" description="Helical" evidence="1">
    <location>
        <begin position="68"/>
        <end position="89"/>
    </location>
</feature>
<dbReference type="Pfam" id="PF07256">
    <property type="entry name" value="DUF1435"/>
    <property type="match status" value="1"/>
</dbReference>
<keyword evidence="1" id="KW-0472">Membrane</keyword>
<reference evidence="2 3" key="1">
    <citation type="submission" date="2021-05" db="EMBL/GenBank/DDBJ databases">
        <title>Isolation, identification, and the growth promoting effects of Pantoea dispersa strain YSD J2 from the aboveground leaves of Cyperus esculentus L.Var. Sativus.</title>
        <authorList>
            <person name="Wang S."/>
            <person name="Tang X.M."/>
            <person name="Huang Y.N."/>
        </authorList>
    </citation>
    <scope>NUCLEOTIDE SEQUENCE [LARGE SCALE GENOMIC DNA]</scope>
    <source>
        <strain evidence="3">YSD YN2</strain>
    </source>
</reference>
<dbReference type="EMBL" id="CP074352">
    <property type="protein sequence ID" value="UYU31430.1"/>
    <property type="molecule type" value="Genomic_DNA"/>
</dbReference>
<evidence type="ECO:0000313" key="3">
    <source>
        <dbReference type="Proteomes" id="UP001156318"/>
    </source>
</evidence>
<sequence length="90" mass="9758">MILVIIIVVKGRAMLQRTLESGWGVLLPASLVAALALGDLTFAQWRVVVVLGLLATAGMLYHKRLRHYVLLPSCIAFASAMMLAIMKIAP</sequence>
<evidence type="ECO:0000313" key="2">
    <source>
        <dbReference type="EMBL" id="UYU31430.1"/>
    </source>
</evidence>
<dbReference type="Proteomes" id="UP001156318">
    <property type="component" value="Chromosome"/>
</dbReference>
<keyword evidence="1" id="KW-0812">Transmembrane</keyword>
<keyword evidence="1" id="KW-1133">Transmembrane helix</keyword>
<organism evidence="2 3">
    <name type="scientific">Siccibacter colletis</name>
    <dbReference type="NCBI Taxonomy" id="1505757"/>
    <lineage>
        <taxon>Bacteria</taxon>
        <taxon>Pseudomonadati</taxon>
        <taxon>Pseudomonadota</taxon>
        <taxon>Gammaproteobacteria</taxon>
        <taxon>Enterobacterales</taxon>
        <taxon>Enterobacteriaceae</taxon>
        <taxon>Siccibacter</taxon>
    </lineage>
</organism>